<dbReference type="PANTHER" id="PTHR24094">
    <property type="entry name" value="SECRETED PROTEIN"/>
    <property type="match status" value="1"/>
</dbReference>
<sequence>MNSFRAVRGLLAAGALSVVAVLGVSTPASATPPNIPDKTTAVNELNGLRVQPDGSSAGYSRDKFKHWITIEGSCNTREMVLKRDGTNVQTDSSCAAKSGTWYSPYDGSTQTSASAIQIDHMVPLADAWRTGASGWTAQRRQDFANDLSYPQLVAVKGAVNESKGDKSPDLWKPPLTSYWCTYAKMWTHVKSKYSLTVNSAEKSALQDMLGRC</sequence>
<dbReference type="PANTHER" id="PTHR24094:SF15">
    <property type="entry name" value="AMP-DEPENDENT SYNTHETASE_LIGASE DOMAIN-CONTAINING PROTEIN-RELATED"/>
    <property type="match status" value="1"/>
</dbReference>
<evidence type="ECO:0000313" key="4">
    <source>
        <dbReference type="Proteomes" id="UP000517916"/>
    </source>
</evidence>
<dbReference type="Proteomes" id="UP000517916">
    <property type="component" value="Unassembled WGS sequence"/>
</dbReference>
<evidence type="ECO:0000256" key="1">
    <source>
        <dbReference type="SAM" id="SignalP"/>
    </source>
</evidence>
<name>A0ABR6BRT0_9PSEU</name>
<protein>
    <recommendedName>
        <fullName evidence="2">GmrSD restriction endonucleases C-terminal domain-containing protein</fullName>
    </recommendedName>
</protein>
<feature type="signal peptide" evidence="1">
    <location>
        <begin position="1"/>
        <end position="30"/>
    </location>
</feature>
<keyword evidence="1" id="KW-0732">Signal</keyword>
<dbReference type="InterPro" id="IPR011089">
    <property type="entry name" value="GmrSD_C"/>
</dbReference>
<dbReference type="Pfam" id="PF07510">
    <property type="entry name" value="GmrSD_C"/>
    <property type="match status" value="1"/>
</dbReference>
<evidence type="ECO:0000259" key="2">
    <source>
        <dbReference type="Pfam" id="PF07510"/>
    </source>
</evidence>
<proteinExistence type="predicted"/>
<evidence type="ECO:0000313" key="3">
    <source>
        <dbReference type="EMBL" id="MBA8929624.1"/>
    </source>
</evidence>
<keyword evidence="4" id="KW-1185">Reference proteome</keyword>
<organism evidence="3 4">
    <name type="scientific">Kutzneria viridogrisea</name>
    <dbReference type="NCBI Taxonomy" id="47990"/>
    <lineage>
        <taxon>Bacteria</taxon>
        <taxon>Bacillati</taxon>
        <taxon>Actinomycetota</taxon>
        <taxon>Actinomycetes</taxon>
        <taxon>Pseudonocardiales</taxon>
        <taxon>Pseudonocardiaceae</taxon>
        <taxon>Kutzneria</taxon>
    </lineage>
</organism>
<feature type="domain" description="GmrSD restriction endonucleases C-terminal" evidence="2">
    <location>
        <begin position="100"/>
        <end position="206"/>
    </location>
</feature>
<gene>
    <name evidence="3" type="ORF">BC739_006842</name>
</gene>
<accession>A0ABR6BRT0</accession>
<reference evidence="3 4" key="1">
    <citation type="submission" date="2020-08" db="EMBL/GenBank/DDBJ databases">
        <title>Genomic Encyclopedia of Archaeal and Bacterial Type Strains, Phase II (KMG-II): from individual species to whole genera.</title>
        <authorList>
            <person name="Goeker M."/>
        </authorList>
    </citation>
    <scope>NUCLEOTIDE SEQUENCE [LARGE SCALE GENOMIC DNA]</scope>
    <source>
        <strain evidence="3 4">DSM 43850</strain>
    </source>
</reference>
<comment type="caution">
    <text evidence="3">The sequence shown here is derived from an EMBL/GenBank/DDBJ whole genome shotgun (WGS) entry which is preliminary data.</text>
</comment>
<feature type="chain" id="PRO_5045759529" description="GmrSD restriction endonucleases C-terminal domain-containing protein" evidence="1">
    <location>
        <begin position="31"/>
        <end position="212"/>
    </location>
</feature>
<dbReference type="EMBL" id="JACJID010000005">
    <property type="protein sequence ID" value="MBA8929624.1"/>
    <property type="molecule type" value="Genomic_DNA"/>
</dbReference>
<dbReference type="RefSeq" id="WP_025361737.1">
    <property type="nucleotide sequence ID" value="NZ_BAAABQ010000089.1"/>
</dbReference>